<dbReference type="RefSeq" id="WP_093271773.1">
    <property type="nucleotide sequence ID" value="NZ_FNDD01000007.1"/>
</dbReference>
<dbReference type="Pfam" id="PF13460">
    <property type="entry name" value="NAD_binding_10"/>
    <property type="match status" value="1"/>
</dbReference>
<dbReference type="GO" id="GO:0004029">
    <property type="term" value="F:aldehyde dehydrogenase (NAD+) activity"/>
    <property type="evidence" value="ECO:0007669"/>
    <property type="project" value="TreeGrafter"/>
</dbReference>
<evidence type="ECO:0000313" key="2">
    <source>
        <dbReference type="EMBL" id="SDH04929.1"/>
    </source>
</evidence>
<keyword evidence="3" id="KW-1185">Reference proteome</keyword>
<reference evidence="2 3" key="1">
    <citation type="submission" date="2016-10" db="EMBL/GenBank/DDBJ databases">
        <authorList>
            <person name="de Groot N.N."/>
        </authorList>
    </citation>
    <scope>NUCLEOTIDE SEQUENCE [LARGE SCALE GENOMIC DNA]</scope>
    <source>
        <strain evidence="2 3">CGMCC 1.10228</strain>
    </source>
</reference>
<dbReference type="OrthoDB" id="751203at2"/>
<protein>
    <submittedName>
        <fullName evidence="2">Nucleoside-diphosphate-sugar epimerase</fullName>
    </submittedName>
</protein>
<dbReference type="STRING" id="861298.SAMN04488136_10755"/>
<feature type="domain" description="NAD(P)-binding" evidence="1">
    <location>
        <begin position="9"/>
        <end position="180"/>
    </location>
</feature>
<organism evidence="2 3">
    <name type="scientific">Vibrio xiamenensis</name>
    <dbReference type="NCBI Taxonomy" id="861298"/>
    <lineage>
        <taxon>Bacteria</taxon>
        <taxon>Pseudomonadati</taxon>
        <taxon>Pseudomonadota</taxon>
        <taxon>Gammaproteobacteria</taxon>
        <taxon>Vibrionales</taxon>
        <taxon>Vibrionaceae</taxon>
        <taxon>Vibrio</taxon>
    </lineage>
</organism>
<evidence type="ECO:0000259" key="1">
    <source>
        <dbReference type="Pfam" id="PF13460"/>
    </source>
</evidence>
<evidence type="ECO:0000313" key="3">
    <source>
        <dbReference type="Proteomes" id="UP000198854"/>
    </source>
</evidence>
<dbReference type="InterPro" id="IPR051783">
    <property type="entry name" value="NAD(P)-dependent_oxidoreduct"/>
</dbReference>
<gene>
    <name evidence="2" type="ORF">SAMN04488136_10755</name>
</gene>
<dbReference type="SUPFAM" id="SSF51735">
    <property type="entry name" value="NAD(P)-binding Rossmann-fold domains"/>
    <property type="match status" value="1"/>
</dbReference>
<dbReference type="EMBL" id="FNDD01000007">
    <property type="protein sequence ID" value="SDH04929.1"/>
    <property type="molecule type" value="Genomic_DNA"/>
</dbReference>
<dbReference type="InterPro" id="IPR016040">
    <property type="entry name" value="NAD(P)-bd_dom"/>
</dbReference>
<dbReference type="Proteomes" id="UP000198854">
    <property type="component" value="Unassembled WGS sequence"/>
</dbReference>
<dbReference type="Gene3D" id="3.40.50.720">
    <property type="entry name" value="NAD(P)-binding Rossmann-like Domain"/>
    <property type="match status" value="1"/>
</dbReference>
<sequence>MQNLTVIGAGWLGLPLAQYLMTIGHSVTATRTNESGVQHIKSLGVDALSADLNTTVSELELHLKRHPQQIVIGCFPPGFRRQHSGNYVHQWRNLVDVAKRAGVKKLIMVSSTSVYPSGSEEMHEQHASYPLALNNPLFSDKARVLLEAEQEVINSGLEYAIVRCSGLIGPNRHPSRFVSKMAKISRSAPANILHQQDAIGCISFAALNITNQVVNASTPNTVSKAEFYQHALDSVQDATPLPTIVDEPDKRIVSDKIIQLGYKFHYQHTLESL</sequence>
<name>A0A1G7Z8J7_9VIBR</name>
<dbReference type="PANTHER" id="PTHR48079:SF6">
    <property type="entry name" value="NAD(P)-BINDING DOMAIN-CONTAINING PROTEIN-RELATED"/>
    <property type="match status" value="1"/>
</dbReference>
<dbReference type="PANTHER" id="PTHR48079">
    <property type="entry name" value="PROTEIN YEEZ"/>
    <property type="match status" value="1"/>
</dbReference>
<dbReference type="GO" id="GO:0005737">
    <property type="term" value="C:cytoplasm"/>
    <property type="evidence" value="ECO:0007669"/>
    <property type="project" value="TreeGrafter"/>
</dbReference>
<dbReference type="InterPro" id="IPR036291">
    <property type="entry name" value="NAD(P)-bd_dom_sf"/>
</dbReference>
<proteinExistence type="predicted"/>
<dbReference type="AlphaFoldDB" id="A0A1G7Z8J7"/>
<accession>A0A1G7Z8J7</accession>